<feature type="compositionally biased region" description="Basic residues" evidence="8">
    <location>
        <begin position="1"/>
        <end position="10"/>
    </location>
</feature>
<organism evidence="9 10">
    <name type="scientific">Occultella aeris</name>
    <dbReference type="NCBI Taxonomy" id="2761496"/>
    <lineage>
        <taxon>Bacteria</taxon>
        <taxon>Bacillati</taxon>
        <taxon>Actinomycetota</taxon>
        <taxon>Actinomycetes</taxon>
        <taxon>Micrococcales</taxon>
        <taxon>Ruaniaceae</taxon>
        <taxon>Occultella</taxon>
    </lineage>
</organism>
<keyword evidence="1 7" id="KW-1003">Cell membrane</keyword>
<gene>
    <name evidence="7 9" type="primary">crgA</name>
    <name evidence="9" type="ORF">HALOF300_00042</name>
</gene>
<dbReference type="Pfam" id="PF06781">
    <property type="entry name" value="CrgA"/>
    <property type="match status" value="1"/>
</dbReference>
<accession>A0A7M4DD54</accession>
<evidence type="ECO:0000256" key="6">
    <source>
        <dbReference type="ARBA" id="ARBA00023306"/>
    </source>
</evidence>
<proteinExistence type="inferred from homology"/>
<protein>
    <recommendedName>
        <fullName evidence="7">Cell division protein CrgA</fullName>
    </recommendedName>
</protein>
<comment type="similarity">
    <text evidence="7">Belongs to the CrgA family.</text>
</comment>
<evidence type="ECO:0000256" key="4">
    <source>
        <dbReference type="ARBA" id="ARBA00022989"/>
    </source>
</evidence>
<keyword evidence="2 7" id="KW-0132">Cell division</keyword>
<sequence length="81" mass="8922">MPESRSRKKPAYTPPPASSAVKPNPRWWAPTMVTLLIVGLVYVVVTYLMESAGPVPGIGAWNLGIGFAVMMVGFVMTMRWR</sequence>
<keyword evidence="3 7" id="KW-0812">Transmembrane</keyword>
<keyword evidence="6 7" id="KW-0131">Cell cycle</keyword>
<dbReference type="HAMAP" id="MF_00631">
    <property type="entry name" value="CrgA"/>
    <property type="match status" value="1"/>
</dbReference>
<evidence type="ECO:0000313" key="9">
    <source>
        <dbReference type="EMBL" id="VZO34773.1"/>
    </source>
</evidence>
<dbReference type="GO" id="GO:0005886">
    <property type="term" value="C:plasma membrane"/>
    <property type="evidence" value="ECO:0007669"/>
    <property type="project" value="UniProtKB-SubCell"/>
</dbReference>
<keyword evidence="5 7" id="KW-0472">Membrane</keyword>
<evidence type="ECO:0000256" key="3">
    <source>
        <dbReference type="ARBA" id="ARBA00022692"/>
    </source>
</evidence>
<dbReference type="EMBL" id="CACRYJ010000004">
    <property type="protein sequence ID" value="VZO34773.1"/>
    <property type="molecule type" value="Genomic_DNA"/>
</dbReference>
<dbReference type="InterPro" id="IPR009619">
    <property type="entry name" value="CrgA"/>
</dbReference>
<evidence type="ECO:0000313" key="10">
    <source>
        <dbReference type="Proteomes" id="UP000419743"/>
    </source>
</evidence>
<comment type="function">
    <text evidence="7">Involved in cell division.</text>
</comment>
<dbReference type="GO" id="GO:0051301">
    <property type="term" value="P:cell division"/>
    <property type="evidence" value="ECO:0007669"/>
    <property type="project" value="UniProtKB-UniRule"/>
</dbReference>
<comment type="caution">
    <text evidence="9">The sequence shown here is derived from an EMBL/GenBank/DDBJ whole genome shotgun (WGS) entry which is preliminary data.</text>
</comment>
<dbReference type="Proteomes" id="UP000419743">
    <property type="component" value="Unassembled WGS sequence"/>
</dbReference>
<evidence type="ECO:0000256" key="2">
    <source>
        <dbReference type="ARBA" id="ARBA00022618"/>
    </source>
</evidence>
<reference evidence="9 10" key="1">
    <citation type="submission" date="2019-11" db="EMBL/GenBank/DDBJ databases">
        <authorList>
            <person name="Criscuolo A."/>
        </authorList>
    </citation>
    <scope>NUCLEOTIDE SEQUENCE [LARGE SCALE GENOMIC DNA]</scope>
    <source>
        <strain evidence="9">CIP111667</strain>
    </source>
</reference>
<evidence type="ECO:0000256" key="5">
    <source>
        <dbReference type="ARBA" id="ARBA00023136"/>
    </source>
</evidence>
<keyword evidence="4 7" id="KW-1133">Transmembrane helix</keyword>
<feature type="region of interest" description="Disordered" evidence="8">
    <location>
        <begin position="1"/>
        <end position="21"/>
    </location>
</feature>
<evidence type="ECO:0000256" key="7">
    <source>
        <dbReference type="HAMAP-Rule" id="MF_00631"/>
    </source>
</evidence>
<keyword evidence="10" id="KW-1185">Reference proteome</keyword>
<feature type="transmembrane region" description="Helical" evidence="7">
    <location>
        <begin position="27"/>
        <end position="48"/>
    </location>
</feature>
<evidence type="ECO:0000256" key="8">
    <source>
        <dbReference type="SAM" id="MobiDB-lite"/>
    </source>
</evidence>
<feature type="transmembrane region" description="Helical" evidence="7">
    <location>
        <begin position="60"/>
        <end position="78"/>
    </location>
</feature>
<comment type="subcellular location">
    <subcellularLocation>
        <location evidence="7">Cell membrane</location>
        <topology evidence="7">Multi-pass membrane protein</topology>
    </subcellularLocation>
</comment>
<evidence type="ECO:0000256" key="1">
    <source>
        <dbReference type="ARBA" id="ARBA00022475"/>
    </source>
</evidence>
<dbReference type="AlphaFoldDB" id="A0A7M4DD54"/>
<dbReference type="RefSeq" id="WP_154791983.1">
    <property type="nucleotide sequence ID" value="NZ_CACRYJ010000004.1"/>
</dbReference>
<name>A0A7M4DD54_9MICO</name>